<keyword evidence="3 10" id="KW-0645">Protease</keyword>
<dbReference type="InterPro" id="IPR043504">
    <property type="entry name" value="Peptidase_S1_PA_chymotrypsin"/>
</dbReference>
<gene>
    <name evidence="14" type="primary">LOC108039629</name>
    <name evidence="12" type="synonym">108039629</name>
</gene>
<sequence length="447" mass="49980">MCGGTLITRRFALTAAHCLGIEEDLHVGLGAYNKSIPQDTYTVSHQIPHPQYRHGFSPYDIGLLKLSTSVVYNMNVKPICIYTNKEIKKSVEKLKTFEAFGWGLKKNFNDSEILQTITLNQMDKNECLSLVYQDLLSSQICAGSPNGDTCKGDSGGPLIKKLKINNQNLTTQLGIVSFGTTACNSAAVYTDVTSFVDWIQETINSSDEQLNGQTPYGSHEAPTLRPPVGNYNTEVFLYQDCAKKDMGSVLRPTIYGPGFKALGVFIHPQFVITVATNLPENHNSLEVTFMGEQKYEEHKVSSVFKLPEHDIALLKLDKQIGSYESLKPICMLTSPEYQENAQKGFPFVMFDDEKAINVAVVPGDLNLCTHHFGAKLDQNQFCVESPHEMNIAQKTSGEIMANVLRPDYHIILLAMVSYSSDGIHVFTNVIKHTNWIWNNIYNYQRSQ</sequence>
<dbReference type="OrthoDB" id="7857718at2759"/>
<evidence type="ECO:0000313" key="13">
    <source>
        <dbReference type="Proteomes" id="UP001652680"/>
    </source>
</evidence>
<dbReference type="InterPro" id="IPR018114">
    <property type="entry name" value="TRYPSIN_HIS"/>
</dbReference>
<dbReference type="GO" id="GO:0006508">
    <property type="term" value="P:proteolysis"/>
    <property type="evidence" value="ECO:0007669"/>
    <property type="project" value="UniProtKB-KW"/>
</dbReference>
<evidence type="ECO:0000256" key="3">
    <source>
        <dbReference type="ARBA" id="ARBA00022670"/>
    </source>
</evidence>
<comment type="subcellular location">
    <subcellularLocation>
        <location evidence="1">Secreted</location>
    </subcellularLocation>
</comment>
<name>A0A6P4E6M2_DRORH</name>
<dbReference type="FunFam" id="2.40.10.10:FF:000146">
    <property type="entry name" value="Serine protease 53"/>
    <property type="match status" value="1"/>
</dbReference>
<dbReference type="AlphaFoldDB" id="A0A6P4E6M2"/>
<dbReference type="CDD" id="cd00190">
    <property type="entry name" value="Tryp_SPc"/>
    <property type="match status" value="1"/>
</dbReference>
<evidence type="ECO:0000256" key="7">
    <source>
        <dbReference type="ARBA" id="ARBA00023145"/>
    </source>
</evidence>
<dbReference type="Gene3D" id="2.40.10.10">
    <property type="entry name" value="Trypsin-like serine proteases"/>
    <property type="match status" value="2"/>
</dbReference>
<dbReference type="Pfam" id="PF00089">
    <property type="entry name" value="Trypsin"/>
    <property type="match status" value="2"/>
</dbReference>
<keyword evidence="6 10" id="KW-0720">Serine protease</keyword>
<protein>
    <submittedName>
        <fullName evidence="14">Prostasin-like</fullName>
    </submittedName>
</protein>
<dbReference type="InterPro" id="IPR001314">
    <property type="entry name" value="Peptidase_S1A"/>
</dbReference>
<evidence type="ECO:0000313" key="12">
    <source>
        <dbReference type="EnsemblMetazoa" id="XP_016972174.1"/>
    </source>
</evidence>
<comment type="similarity">
    <text evidence="9">Belongs to the peptidase S1 family. CLIP subfamily.</text>
</comment>
<organism evidence="14">
    <name type="scientific">Drosophila rhopaloa</name>
    <name type="common">Fruit fly</name>
    <dbReference type="NCBI Taxonomy" id="1041015"/>
    <lineage>
        <taxon>Eukaryota</taxon>
        <taxon>Metazoa</taxon>
        <taxon>Ecdysozoa</taxon>
        <taxon>Arthropoda</taxon>
        <taxon>Hexapoda</taxon>
        <taxon>Insecta</taxon>
        <taxon>Pterygota</taxon>
        <taxon>Neoptera</taxon>
        <taxon>Endopterygota</taxon>
        <taxon>Diptera</taxon>
        <taxon>Brachycera</taxon>
        <taxon>Muscomorpha</taxon>
        <taxon>Ephydroidea</taxon>
        <taxon>Drosophilidae</taxon>
        <taxon>Drosophila</taxon>
        <taxon>Sophophora</taxon>
    </lineage>
</organism>
<dbReference type="SUPFAM" id="SSF50494">
    <property type="entry name" value="Trypsin-like serine proteases"/>
    <property type="match status" value="2"/>
</dbReference>
<accession>A0A6P4E6M2</accession>
<evidence type="ECO:0000256" key="6">
    <source>
        <dbReference type="ARBA" id="ARBA00022825"/>
    </source>
</evidence>
<dbReference type="Proteomes" id="UP001652680">
    <property type="component" value="Unassembled WGS sequence"/>
</dbReference>
<keyword evidence="8" id="KW-1015">Disulfide bond</keyword>
<dbReference type="PROSITE" id="PS00135">
    <property type="entry name" value="TRYPSIN_SER"/>
    <property type="match status" value="1"/>
</dbReference>
<dbReference type="GO" id="GO:0005576">
    <property type="term" value="C:extracellular region"/>
    <property type="evidence" value="ECO:0007669"/>
    <property type="project" value="UniProtKB-SubCell"/>
</dbReference>
<dbReference type="PROSITE" id="PS50240">
    <property type="entry name" value="TRYPSIN_DOM"/>
    <property type="match status" value="1"/>
</dbReference>
<evidence type="ECO:0000259" key="11">
    <source>
        <dbReference type="PROSITE" id="PS50240"/>
    </source>
</evidence>
<reference evidence="14" key="2">
    <citation type="submission" date="2025-04" db="UniProtKB">
        <authorList>
            <consortium name="RefSeq"/>
        </authorList>
    </citation>
    <scope>IDENTIFICATION</scope>
</reference>
<feature type="domain" description="Peptidase S1" evidence="11">
    <location>
        <begin position="1"/>
        <end position="204"/>
    </location>
</feature>
<evidence type="ECO:0000256" key="4">
    <source>
        <dbReference type="ARBA" id="ARBA00022729"/>
    </source>
</evidence>
<dbReference type="InterPro" id="IPR051487">
    <property type="entry name" value="Ser/Thr_Proteases_Immune/Dev"/>
</dbReference>
<dbReference type="InterPro" id="IPR009003">
    <property type="entry name" value="Peptidase_S1_PA"/>
</dbReference>
<dbReference type="PANTHER" id="PTHR24256">
    <property type="entry name" value="TRYPTASE-RELATED"/>
    <property type="match status" value="1"/>
</dbReference>
<keyword evidence="13" id="KW-1185">Reference proteome</keyword>
<dbReference type="GO" id="GO:0004252">
    <property type="term" value="F:serine-type endopeptidase activity"/>
    <property type="evidence" value="ECO:0007669"/>
    <property type="project" value="InterPro"/>
</dbReference>
<reference evidence="12" key="3">
    <citation type="submission" date="2025-05" db="UniProtKB">
        <authorList>
            <consortium name="EnsemblMetazoa"/>
        </authorList>
    </citation>
    <scope>IDENTIFICATION</scope>
</reference>
<dbReference type="RefSeq" id="XP_016972174.1">
    <property type="nucleotide sequence ID" value="XM_017116685.1"/>
</dbReference>
<keyword evidence="7" id="KW-0865">Zymogen</keyword>
<evidence type="ECO:0000256" key="9">
    <source>
        <dbReference type="ARBA" id="ARBA00024195"/>
    </source>
</evidence>
<dbReference type="EnsemblMetazoa" id="XM_017116685.1">
    <property type="protein sequence ID" value="XP_016972174.1"/>
    <property type="gene ID" value="LOC108039629"/>
</dbReference>
<evidence type="ECO:0000256" key="2">
    <source>
        <dbReference type="ARBA" id="ARBA00022525"/>
    </source>
</evidence>
<dbReference type="SMART" id="SM00020">
    <property type="entry name" value="Tryp_SPc"/>
    <property type="match status" value="1"/>
</dbReference>
<keyword evidence="4" id="KW-0732">Signal</keyword>
<evidence type="ECO:0000256" key="1">
    <source>
        <dbReference type="ARBA" id="ARBA00004613"/>
    </source>
</evidence>
<keyword evidence="2" id="KW-0964">Secreted</keyword>
<keyword evidence="5 10" id="KW-0378">Hydrolase</keyword>
<dbReference type="InterPro" id="IPR033116">
    <property type="entry name" value="TRYPSIN_SER"/>
</dbReference>
<reference evidence="13" key="1">
    <citation type="journal article" date="2021" name="Elife">
        <title>Highly contiguous assemblies of 101 drosophilid genomes.</title>
        <authorList>
            <person name="Kim B.Y."/>
            <person name="Wang J.R."/>
            <person name="Miller D.E."/>
            <person name="Barmina O."/>
            <person name="Delaney E."/>
            <person name="Thompson A."/>
            <person name="Comeault A.A."/>
            <person name="Peede D."/>
            <person name="D'Agostino E.R."/>
            <person name="Pelaez J."/>
            <person name="Aguilar J.M."/>
            <person name="Haji D."/>
            <person name="Matsunaga T."/>
            <person name="Armstrong E.E."/>
            <person name="Zych M."/>
            <person name="Ogawa Y."/>
            <person name="Stamenkovic-Radak M."/>
            <person name="Jelic M."/>
            <person name="Veselinovic M.S."/>
            <person name="Tanaskovic M."/>
            <person name="Eric P."/>
            <person name="Gao J.J."/>
            <person name="Katoh T.K."/>
            <person name="Toda M.J."/>
            <person name="Watabe H."/>
            <person name="Watada M."/>
            <person name="Davis J.S."/>
            <person name="Moyle L.C."/>
            <person name="Manoli G."/>
            <person name="Bertolini E."/>
            <person name="Kostal V."/>
            <person name="Hawley R.S."/>
            <person name="Takahashi A."/>
            <person name="Jones C.D."/>
            <person name="Price D.K."/>
            <person name="Whiteman N."/>
            <person name="Kopp A."/>
            <person name="Matute D.R."/>
            <person name="Petrov D.A."/>
        </authorList>
    </citation>
    <scope>NUCLEOTIDE SEQUENCE [LARGE SCALE GENOMIC DNA]</scope>
</reference>
<evidence type="ECO:0000313" key="14">
    <source>
        <dbReference type="RefSeq" id="XP_016972174.1"/>
    </source>
</evidence>
<evidence type="ECO:0000256" key="8">
    <source>
        <dbReference type="ARBA" id="ARBA00023157"/>
    </source>
</evidence>
<dbReference type="PRINTS" id="PR00722">
    <property type="entry name" value="CHYMOTRYPSIN"/>
</dbReference>
<dbReference type="GeneID" id="108039629"/>
<proteinExistence type="inferred from homology"/>
<dbReference type="PROSITE" id="PS00134">
    <property type="entry name" value="TRYPSIN_HIS"/>
    <property type="match status" value="1"/>
</dbReference>
<dbReference type="InterPro" id="IPR001254">
    <property type="entry name" value="Trypsin_dom"/>
</dbReference>
<evidence type="ECO:0000256" key="10">
    <source>
        <dbReference type="RuleBase" id="RU363034"/>
    </source>
</evidence>
<evidence type="ECO:0000256" key="5">
    <source>
        <dbReference type="ARBA" id="ARBA00022801"/>
    </source>
</evidence>